<dbReference type="AlphaFoldDB" id="A0A8H6DST2"/>
<comment type="caution">
    <text evidence="1">The sequence shown here is derived from an EMBL/GenBank/DDBJ whole genome shotgun (WGS) entry which is preliminary data.</text>
</comment>
<dbReference type="Proteomes" id="UP000624244">
    <property type="component" value="Unassembled WGS sequence"/>
</dbReference>
<gene>
    <name evidence="1" type="ORF">GGP41_004803</name>
</gene>
<name>A0A8H6DST2_COCSA</name>
<accession>A0A8H6DST2</accession>
<sequence length="66" mass="7111">MKATTTVLGLTAPLIAFDLPPGLDLEQPAISVGVPPVSLFELAIRIAMRRKECFYLAATQGLLLEK</sequence>
<protein>
    <submittedName>
        <fullName evidence="1">Uncharacterized protein</fullName>
    </submittedName>
</protein>
<dbReference type="EMBL" id="WNKQ01000015">
    <property type="protein sequence ID" value="KAF5846722.1"/>
    <property type="molecule type" value="Genomic_DNA"/>
</dbReference>
<evidence type="ECO:0000313" key="1">
    <source>
        <dbReference type="EMBL" id="KAF5846722.1"/>
    </source>
</evidence>
<organism evidence="1 2">
    <name type="scientific">Cochliobolus sativus</name>
    <name type="common">Common root rot and spot blotch fungus</name>
    <name type="synonym">Bipolaris sorokiniana</name>
    <dbReference type="NCBI Taxonomy" id="45130"/>
    <lineage>
        <taxon>Eukaryota</taxon>
        <taxon>Fungi</taxon>
        <taxon>Dikarya</taxon>
        <taxon>Ascomycota</taxon>
        <taxon>Pezizomycotina</taxon>
        <taxon>Dothideomycetes</taxon>
        <taxon>Pleosporomycetidae</taxon>
        <taxon>Pleosporales</taxon>
        <taxon>Pleosporineae</taxon>
        <taxon>Pleosporaceae</taxon>
        <taxon>Bipolaris</taxon>
    </lineage>
</organism>
<reference evidence="1" key="1">
    <citation type="submission" date="2019-11" db="EMBL/GenBank/DDBJ databases">
        <title>Bipolaris sorokiniana Genome sequencing.</title>
        <authorList>
            <person name="Wang H."/>
        </authorList>
    </citation>
    <scope>NUCLEOTIDE SEQUENCE</scope>
</reference>
<evidence type="ECO:0000313" key="2">
    <source>
        <dbReference type="Proteomes" id="UP000624244"/>
    </source>
</evidence>
<proteinExistence type="predicted"/>